<evidence type="ECO:0000256" key="3">
    <source>
        <dbReference type="ARBA" id="ARBA00022617"/>
    </source>
</evidence>
<dbReference type="GO" id="GO:0005506">
    <property type="term" value="F:iron ion binding"/>
    <property type="evidence" value="ECO:0007669"/>
    <property type="project" value="InterPro"/>
</dbReference>
<organism evidence="10 11">
    <name type="scientific">Digitaria exilis</name>
    <dbReference type="NCBI Taxonomy" id="1010633"/>
    <lineage>
        <taxon>Eukaryota</taxon>
        <taxon>Viridiplantae</taxon>
        <taxon>Streptophyta</taxon>
        <taxon>Embryophyta</taxon>
        <taxon>Tracheophyta</taxon>
        <taxon>Spermatophyta</taxon>
        <taxon>Magnoliopsida</taxon>
        <taxon>Liliopsida</taxon>
        <taxon>Poales</taxon>
        <taxon>Poaceae</taxon>
        <taxon>PACMAD clade</taxon>
        <taxon>Panicoideae</taxon>
        <taxon>Panicodae</taxon>
        <taxon>Paniceae</taxon>
        <taxon>Anthephorinae</taxon>
        <taxon>Digitaria</taxon>
    </lineage>
</organism>
<dbReference type="SUPFAM" id="SSF48264">
    <property type="entry name" value="Cytochrome P450"/>
    <property type="match status" value="1"/>
</dbReference>
<dbReference type="Proteomes" id="UP000636709">
    <property type="component" value="Unassembled WGS sequence"/>
</dbReference>
<feature type="binding site" description="axial binding residue" evidence="8">
    <location>
        <position position="681"/>
    </location>
    <ligand>
        <name>heme</name>
        <dbReference type="ChEBI" id="CHEBI:30413"/>
    </ligand>
    <ligandPart>
        <name>Fe</name>
        <dbReference type="ChEBI" id="CHEBI:18248"/>
    </ligandPart>
</feature>
<accession>A0A835BKS8</accession>
<comment type="caution">
    <text evidence="10">The sequence shown here is derived from an EMBL/GenBank/DDBJ whole genome shotgun (WGS) entry which is preliminary data.</text>
</comment>
<dbReference type="GO" id="GO:0004497">
    <property type="term" value="F:monooxygenase activity"/>
    <property type="evidence" value="ECO:0007669"/>
    <property type="project" value="UniProtKB-KW"/>
</dbReference>
<dbReference type="Pfam" id="PF00067">
    <property type="entry name" value="p450"/>
    <property type="match status" value="1"/>
</dbReference>
<reference evidence="10" key="1">
    <citation type="submission" date="2020-07" db="EMBL/GenBank/DDBJ databases">
        <title>Genome sequence and genetic diversity analysis of an under-domesticated orphan crop, white fonio (Digitaria exilis).</title>
        <authorList>
            <person name="Bennetzen J.L."/>
            <person name="Chen S."/>
            <person name="Ma X."/>
            <person name="Wang X."/>
            <person name="Yssel A.E.J."/>
            <person name="Chaluvadi S.R."/>
            <person name="Johnson M."/>
            <person name="Gangashetty P."/>
            <person name="Hamidou F."/>
            <person name="Sanogo M.D."/>
            <person name="Zwaenepoel A."/>
            <person name="Wallace J."/>
            <person name="Van De Peer Y."/>
            <person name="Van Deynze A."/>
        </authorList>
    </citation>
    <scope>NUCLEOTIDE SEQUENCE</scope>
    <source>
        <tissue evidence="10">Leaves</tissue>
    </source>
</reference>
<dbReference type="PRINTS" id="PR00385">
    <property type="entry name" value="P450"/>
</dbReference>
<dbReference type="AlphaFoldDB" id="A0A835BKS8"/>
<comment type="similarity">
    <text evidence="2">Belongs to the cytochrome P450 family.</text>
</comment>
<dbReference type="EMBL" id="JACEFO010001823">
    <property type="protein sequence ID" value="KAF8700963.1"/>
    <property type="molecule type" value="Genomic_DNA"/>
</dbReference>
<evidence type="ECO:0000256" key="9">
    <source>
        <dbReference type="SAM" id="MobiDB-lite"/>
    </source>
</evidence>
<dbReference type="InterPro" id="IPR051996">
    <property type="entry name" value="Cytochrome_P450_78A"/>
</dbReference>
<dbReference type="GO" id="GO:0020037">
    <property type="term" value="F:heme binding"/>
    <property type="evidence" value="ECO:0007669"/>
    <property type="project" value="InterPro"/>
</dbReference>
<name>A0A835BKS8_9POAL</name>
<evidence type="ECO:0000256" key="7">
    <source>
        <dbReference type="ARBA" id="ARBA00023033"/>
    </source>
</evidence>
<dbReference type="PANTHER" id="PTHR47946">
    <property type="entry name" value="CYTOCHROME P450 78A7-RELATED"/>
    <property type="match status" value="1"/>
</dbReference>
<keyword evidence="7" id="KW-0503">Monooxygenase</keyword>
<dbReference type="InterPro" id="IPR002401">
    <property type="entry name" value="Cyt_P450_E_grp-I"/>
</dbReference>
<keyword evidence="6 8" id="KW-0408">Iron</keyword>
<dbReference type="GO" id="GO:0016705">
    <property type="term" value="F:oxidoreductase activity, acting on paired donors, with incorporation or reduction of molecular oxygen"/>
    <property type="evidence" value="ECO:0007669"/>
    <property type="project" value="InterPro"/>
</dbReference>
<keyword evidence="4 8" id="KW-0479">Metal-binding</keyword>
<feature type="region of interest" description="Disordered" evidence="9">
    <location>
        <begin position="106"/>
        <end position="134"/>
    </location>
</feature>
<dbReference type="PRINTS" id="PR00463">
    <property type="entry name" value="EP450I"/>
</dbReference>
<keyword evidence="3 8" id="KW-0349">Heme</keyword>
<protein>
    <recommendedName>
        <fullName evidence="12">Cytochrome P450</fullName>
    </recommendedName>
</protein>
<dbReference type="FunFam" id="1.10.630.10:FF:000016">
    <property type="entry name" value="Cytochrome P450 78A5"/>
    <property type="match status" value="1"/>
</dbReference>
<dbReference type="InterPro" id="IPR001128">
    <property type="entry name" value="Cyt_P450"/>
</dbReference>
<evidence type="ECO:0000256" key="2">
    <source>
        <dbReference type="ARBA" id="ARBA00010617"/>
    </source>
</evidence>
<evidence type="ECO:0000313" key="10">
    <source>
        <dbReference type="EMBL" id="KAF8700963.1"/>
    </source>
</evidence>
<dbReference type="OrthoDB" id="1055148at2759"/>
<evidence type="ECO:0000256" key="1">
    <source>
        <dbReference type="ARBA" id="ARBA00001971"/>
    </source>
</evidence>
<evidence type="ECO:0000256" key="8">
    <source>
        <dbReference type="PIRSR" id="PIRSR602401-1"/>
    </source>
</evidence>
<dbReference type="Gene3D" id="1.10.630.10">
    <property type="entry name" value="Cytochrome P450"/>
    <property type="match status" value="1"/>
</dbReference>
<dbReference type="InterPro" id="IPR036396">
    <property type="entry name" value="Cyt_P450_sf"/>
</dbReference>
<dbReference type="PANTHER" id="PTHR47946:SF12">
    <property type="entry name" value="OS09G0528700 PROTEIN"/>
    <property type="match status" value="1"/>
</dbReference>
<feature type="region of interest" description="Disordered" evidence="9">
    <location>
        <begin position="750"/>
        <end position="774"/>
    </location>
</feature>
<sequence length="774" mass="83783">MIVGSNGRSRWLCDPDRPPNLTAAAPSEAAMRGNEHQRGNRTKNRAGHSSASNIIAPGGRVPCVGPHGPTSPLHRSAPRSHISLALPAAGAFVCMAITCLPRHLAATRAPPPPPAAVARSRSRTRTYPRSRPVPLLVPPPAAAAAPASPRAPLAYRLSPAYKTACHGLRRCPSSQARQFQASDLRECQTDIAEQAMATPDDCGSWLLYLSLAAKCGGDQPFRLAGFLAVCAAACVVTCLLHWCFPGGPAWGRWRWARRGCDSSPVPVGPRGLPVIGSMWLMTGLAHRKLAAAAGRVPPRARRLMAFSVGETRMVVAAHPDVAREILNSPVFADRPIKESAYGLLFHRAIGFAPHGTYWRLLRRVASTHLFSPWQVAASAAQRAVIARQMAAAVRDGMSSSGRDVEVRRVLRRGSLHNVMWSVFGRRYILELDPAKESPETRELRTLVDEGYDLLGQLNWSDHLPWLACFDLQRTRARCERLVPRVNRFVGAIIDEHRAARRNGDLSSAAPPAVGDFTDVLLSLEGDDRLADSDMIAILWEMVFRGTDTVAVVIEWVLARLVLHPDVQARVHEELDRVVGAGRAVTESASASLVYLHAVIKEVLRLHPPGPLLSWARLATSDVHVDGHLIPAGTTAMVNMWAITHDPDVWADPAEFRPERFVAGSSAAEFPIMGSDLRLAPCPGKSLAMATVAFWLATLLHEFELLPSPDPARGVDLSEVLKLSCEMATPLARCDDVRGDGCNGGPVSSSYRQTVADPAPHGELGRLPGLLDMTG</sequence>
<evidence type="ECO:0000256" key="4">
    <source>
        <dbReference type="ARBA" id="ARBA00022723"/>
    </source>
</evidence>
<evidence type="ECO:0000256" key="5">
    <source>
        <dbReference type="ARBA" id="ARBA00023002"/>
    </source>
</evidence>
<proteinExistence type="inferred from homology"/>
<keyword evidence="11" id="KW-1185">Reference proteome</keyword>
<feature type="region of interest" description="Disordered" evidence="9">
    <location>
        <begin position="1"/>
        <end position="61"/>
    </location>
</feature>
<evidence type="ECO:0000256" key="6">
    <source>
        <dbReference type="ARBA" id="ARBA00023004"/>
    </source>
</evidence>
<comment type="cofactor">
    <cofactor evidence="1 8">
        <name>heme</name>
        <dbReference type="ChEBI" id="CHEBI:30413"/>
    </cofactor>
</comment>
<evidence type="ECO:0008006" key="12">
    <source>
        <dbReference type="Google" id="ProtNLM"/>
    </source>
</evidence>
<keyword evidence="5" id="KW-0560">Oxidoreductase</keyword>
<gene>
    <name evidence="10" type="ORF">HU200_033852</name>
</gene>
<evidence type="ECO:0000313" key="11">
    <source>
        <dbReference type="Proteomes" id="UP000636709"/>
    </source>
</evidence>